<feature type="region of interest" description="Disordered" evidence="1">
    <location>
        <begin position="90"/>
        <end position="144"/>
    </location>
</feature>
<name>A0A8X7S954_BRACI</name>
<dbReference type="Proteomes" id="UP000886595">
    <property type="component" value="Unassembled WGS sequence"/>
</dbReference>
<protein>
    <submittedName>
        <fullName evidence="2">Uncharacterized protein</fullName>
    </submittedName>
</protein>
<sequence>MQRMFPAISQYKYVLVKGLKLANSHRSADAGTGTSRAPIIMHSYHRARKLRNRSVVRLAPDLPPLNLPSSVRVISQSAFAKNQSVTSSKICTTKGGMSSDSGKGVLATEPPCLSADGDSNAPPSEKDLPAESSSGMGETDNDSDLQMHPLLFRTPEHGQISCYPSNKDKGGSSAFSFFSDNRPQLLSLFSSPRQINHSADQFQKKASSNDHEPALGDSCFHPLLQRTEGETSYLTSGRGNLDTNIGKKRKLCQDTSSAVEKTCIPGTARNDVILKSVSSNKHDKNVNSDINLSPRSSKVRDRGSVSAANISEFADNSMNQREDGAEMPGSTATSDRCIDEMGDQSNLGIVMEQEELSDSDEETMEEEHVEFECEEMADSEGEEGSECEEIIEMQDKDNRSSAVEVASTDVGSGKELGRDSPSSPWLSLDPSSRPSCSKVRDIGKTEPADKTNMTQFGSSRSRKKRTPVNSRDAEPKEDVGVARLRLGPLSPSLQ</sequence>
<feature type="region of interest" description="Disordered" evidence="1">
    <location>
        <begin position="197"/>
        <end position="217"/>
    </location>
</feature>
<feature type="compositionally biased region" description="Polar residues" evidence="1">
    <location>
        <begin position="306"/>
        <end position="319"/>
    </location>
</feature>
<feature type="region of interest" description="Disordered" evidence="1">
    <location>
        <begin position="394"/>
        <end position="494"/>
    </location>
</feature>
<feature type="compositionally biased region" description="Basic and acidic residues" evidence="1">
    <location>
        <begin position="438"/>
        <end position="449"/>
    </location>
</feature>
<accession>A0A8X7S954</accession>
<keyword evidence="3" id="KW-1185">Reference proteome</keyword>
<evidence type="ECO:0000313" key="2">
    <source>
        <dbReference type="EMBL" id="KAG2302824.1"/>
    </source>
</evidence>
<evidence type="ECO:0000313" key="3">
    <source>
        <dbReference type="Proteomes" id="UP000886595"/>
    </source>
</evidence>
<dbReference type="AlphaFoldDB" id="A0A8X7S954"/>
<evidence type="ECO:0000256" key="1">
    <source>
        <dbReference type="SAM" id="MobiDB-lite"/>
    </source>
</evidence>
<feature type="compositionally biased region" description="Basic and acidic residues" evidence="1">
    <location>
        <begin position="471"/>
        <end position="480"/>
    </location>
</feature>
<reference evidence="2 3" key="1">
    <citation type="submission" date="2020-02" db="EMBL/GenBank/DDBJ databases">
        <authorList>
            <person name="Ma Q."/>
            <person name="Huang Y."/>
            <person name="Song X."/>
            <person name="Pei D."/>
        </authorList>
    </citation>
    <scope>NUCLEOTIDE SEQUENCE [LARGE SCALE GENOMIC DNA]</scope>
    <source>
        <strain evidence="2">Sxm20200214</strain>
        <tissue evidence="2">Leaf</tissue>
    </source>
</reference>
<dbReference type="OrthoDB" id="49309at2759"/>
<gene>
    <name evidence="2" type="ORF">Bca52824_031475</name>
</gene>
<feature type="region of interest" description="Disordered" evidence="1">
    <location>
        <begin position="279"/>
        <end position="334"/>
    </location>
</feature>
<feature type="compositionally biased region" description="Low complexity" evidence="1">
    <location>
        <begin position="419"/>
        <end position="435"/>
    </location>
</feature>
<feature type="compositionally biased region" description="Polar residues" evidence="1">
    <location>
        <begin position="197"/>
        <end position="206"/>
    </location>
</feature>
<organism evidence="2 3">
    <name type="scientific">Brassica carinata</name>
    <name type="common">Ethiopian mustard</name>
    <name type="synonym">Abyssinian cabbage</name>
    <dbReference type="NCBI Taxonomy" id="52824"/>
    <lineage>
        <taxon>Eukaryota</taxon>
        <taxon>Viridiplantae</taxon>
        <taxon>Streptophyta</taxon>
        <taxon>Embryophyta</taxon>
        <taxon>Tracheophyta</taxon>
        <taxon>Spermatophyta</taxon>
        <taxon>Magnoliopsida</taxon>
        <taxon>eudicotyledons</taxon>
        <taxon>Gunneridae</taxon>
        <taxon>Pentapetalae</taxon>
        <taxon>rosids</taxon>
        <taxon>malvids</taxon>
        <taxon>Brassicales</taxon>
        <taxon>Brassicaceae</taxon>
        <taxon>Brassiceae</taxon>
        <taxon>Brassica</taxon>
    </lineage>
</organism>
<feature type="compositionally biased region" description="Polar residues" evidence="1">
    <location>
        <begin position="90"/>
        <end position="101"/>
    </location>
</feature>
<dbReference type="EMBL" id="JAAMPC010000007">
    <property type="protein sequence ID" value="KAG2302824.1"/>
    <property type="molecule type" value="Genomic_DNA"/>
</dbReference>
<feature type="compositionally biased region" description="Polar residues" evidence="1">
    <location>
        <begin position="287"/>
        <end position="296"/>
    </location>
</feature>
<comment type="caution">
    <text evidence="2">The sequence shown here is derived from an EMBL/GenBank/DDBJ whole genome shotgun (WGS) entry which is preliminary data.</text>
</comment>
<proteinExistence type="predicted"/>